<dbReference type="OMA" id="YAIHLYV"/>
<dbReference type="Pfam" id="PF04488">
    <property type="entry name" value="Gly_transf_sug"/>
    <property type="match status" value="1"/>
</dbReference>
<dbReference type="InterPro" id="IPR029044">
    <property type="entry name" value="Nucleotide-diphossugar_trans"/>
</dbReference>
<keyword evidence="2" id="KW-1185">Reference proteome</keyword>
<dbReference type="PANTHER" id="PTHR46830:SF1">
    <property type="entry name" value="ALPHA-1,4-N-ACETYLGLUCOSAMINYLTRANSFERASE"/>
    <property type="match status" value="1"/>
</dbReference>
<dbReference type="OrthoDB" id="6061538at2759"/>
<dbReference type="RefSeq" id="XP_055865309.1">
    <property type="nucleotide sequence ID" value="XM_056009334.1"/>
</dbReference>
<feature type="transmembrane region" description="Helical" evidence="1">
    <location>
        <begin position="7"/>
        <end position="24"/>
    </location>
</feature>
<dbReference type="AlphaFoldDB" id="A0A9W2YRQ8"/>
<proteinExistence type="predicted"/>
<reference evidence="3" key="1">
    <citation type="submission" date="2025-08" db="UniProtKB">
        <authorList>
            <consortium name="RefSeq"/>
        </authorList>
    </citation>
    <scope>IDENTIFICATION</scope>
</reference>
<protein>
    <submittedName>
        <fullName evidence="3">Uncharacterized protein LOC106050983</fullName>
    </submittedName>
</protein>
<dbReference type="Gene3D" id="3.90.550.20">
    <property type="match status" value="1"/>
</dbReference>
<evidence type="ECO:0000313" key="3">
    <source>
        <dbReference type="RefSeq" id="XP_055865309.1"/>
    </source>
</evidence>
<dbReference type="InterPro" id="IPR007577">
    <property type="entry name" value="GlycoTrfase_DXD_sugar-bd_CS"/>
</dbReference>
<keyword evidence="1" id="KW-0472">Membrane</keyword>
<dbReference type="GeneID" id="106050983"/>
<gene>
    <name evidence="3" type="primary">LOC106050983</name>
</gene>
<organism evidence="2 3">
    <name type="scientific">Biomphalaria glabrata</name>
    <name type="common">Bloodfluke planorb</name>
    <name type="synonym">Freshwater snail</name>
    <dbReference type="NCBI Taxonomy" id="6526"/>
    <lineage>
        <taxon>Eukaryota</taxon>
        <taxon>Metazoa</taxon>
        <taxon>Spiralia</taxon>
        <taxon>Lophotrochozoa</taxon>
        <taxon>Mollusca</taxon>
        <taxon>Gastropoda</taxon>
        <taxon>Heterobranchia</taxon>
        <taxon>Euthyneura</taxon>
        <taxon>Panpulmonata</taxon>
        <taxon>Hygrophila</taxon>
        <taxon>Lymnaeoidea</taxon>
        <taxon>Planorbidae</taxon>
        <taxon>Biomphalaria</taxon>
    </lineage>
</organism>
<name>A0A9W2YRQ8_BIOGL</name>
<keyword evidence="1" id="KW-0812">Transmembrane</keyword>
<dbReference type="SUPFAM" id="SSF53448">
    <property type="entry name" value="Nucleotide-diphospho-sugar transferases"/>
    <property type="match status" value="1"/>
</dbReference>
<dbReference type="Proteomes" id="UP001165740">
    <property type="component" value="Chromosome 14"/>
</dbReference>
<dbReference type="PANTHER" id="PTHR46830">
    <property type="entry name" value="TRANSFERASE, PUTATIVE-RELATED"/>
    <property type="match status" value="1"/>
</dbReference>
<accession>A0A9W2YRQ8</accession>
<keyword evidence="1" id="KW-1133">Transmembrane helix</keyword>
<evidence type="ECO:0000256" key="1">
    <source>
        <dbReference type="SAM" id="Phobius"/>
    </source>
</evidence>
<sequence length="382" mass="44519">MHKRITFLILIAFNSLIVTLHLIVTRQGRSFLWSSPYSYLHESKVSFVRSLRKAKFWNPRKNTTEHIVTEVPKERRNVSCNVFDFLAEVDGSLNSIESELMCDSFAQESDIVCRIYLRQIGLESLEKQVCKLESTTKVPKIVYLITFGDYEFHLRHYVAIVAAQRHVDPLALYIIGDQEPLGIYWSLVLRDVPGVRFVYRETPRQISGHPINFVQHKSDLVRLQTLYFNGGIYLDTDMVILRNIDQLLDNELSAGIIDANVNMGNGFILSQRGNNFIKEWYQRYKTEYKQNSWGYNSMEVSMKLYQNDTSRLLEIGNKIYRPNWHERALLTNGTYDWSKNYAMHIWRSAKPHPESTEEINSANTTICEVLRYILYGNPAPIT</sequence>
<evidence type="ECO:0000313" key="2">
    <source>
        <dbReference type="Proteomes" id="UP001165740"/>
    </source>
</evidence>